<dbReference type="Gene3D" id="2.40.50.180">
    <property type="entry name" value="CheA-289, Domain 4"/>
    <property type="match status" value="1"/>
</dbReference>
<dbReference type="PANTHER" id="PTHR22617">
    <property type="entry name" value="CHEMOTAXIS SENSOR HISTIDINE KINASE-RELATED"/>
    <property type="match status" value="1"/>
</dbReference>
<dbReference type="Proteomes" id="UP000671862">
    <property type="component" value="Chromosome"/>
</dbReference>
<organism evidence="2 3">
    <name type="scientific">Thermosipho ferrireducens</name>
    <dbReference type="NCBI Taxonomy" id="2571116"/>
    <lineage>
        <taxon>Bacteria</taxon>
        <taxon>Thermotogati</taxon>
        <taxon>Thermotogota</taxon>
        <taxon>Thermotogae</taxon>
        <taxon>Thermotogales</taxon>
        <taxon>Fervidobacteriaceae</taxon>
        <taxon>Thermosipho</taxon>
    </lineage>
</organism>
<dbReference type="PANTHER" id="PTHR22617:SF23">
    <property type="entry name" value="CHEMOTAXIS PROTEIN CHEW"/>
    <property type="match status" value="1"/>
</dbReference>
<accession>A0ABX7S935</accession>
<dbReference type="Gene3D" id="2.30.30.40">
    <property type="entry name" value="SH3 Domains"/>
    <property type="match status" value="1"/>
</dbReference>
<dbReference type="SUPFAM" id="SSF50341">
    <property type="entry name" value="CheW-like"/>
    <property type="match status" value="1"/>
</dbReference>
<feature type="domain" description="CheW-like" evidence="1">
    <location>
        <begin position="2"/>
        <end position="142"/>
    </location>
</feature>
<dbReference type="PROSITE" id="PS50851">
    <property type="entry name" value="CHEW"/>
    <property type="match status" value="1"/>
</dbReference>
<dbReference type="CDD" id="cd00732">
    <property type="entry name" value="CheW"/>
    <property type="match status" value="1"/>
</dbReference>
<gene>
    <name evidence="2" type="ORF">JYK00_02380</name>
</gene>
<dbReference type="InterPro" id="IPR002545">
    <property type="entry name" value="CheW-lke_dom"/>
</dbReference>
<evidence type="ECO:0000313" key="2">
    <source>
        <dbReference type="EMBL" id="QTA38391.1"/>
    </source>
</evidence>
<dbReference type="Pfam" id="PF01584">
    <property type="entry name" value="CheW"/>
    <property type="match status" value="1"/>
</dbReference>
<reference evidence="2 3" key="1">
    <citation type="submission" date="2021-03" db="EMBL/GenBank/DDBJ databases">
        <title>Thermosipho ferrireducens sp.nov., an anaerobic thermophilic iron-reducing bacterium isolated from a deep-sea hydrothermal sulfide deposits.</title>
        <authorList>
            <person name="Zeng X."/>
            <person name="Chen Y."/>
            <person name="Shao Z."/>
        </authorList>
    </citation>
    <scope>NUCLEOTIDE SEQUENCE [LARGE SCALE GENOMIC DNA]</scope>
    <source>
        <strain evidence="2 3">JL129W03</strain>
    </source>
</reference>
<keyword evidence="3" id="KW-1185">Reference proteome</keyword>
<dbReference type="EMBL" id="CP071446">
    <property type="protein sequence ID" value="QTA38391.1"/>
    <property type="molecule type" value="Genomic_DNA"/>
</dbReference>
<dbReference type="InterPro" id="IPR036061">
    <property type="entry name" value="CheW-like_dom_sf"/>
</dbReference>
<protein>
    <submittedName>
        <fullName evidence="2">Purine-binding chemotaxis protein CheW</fullName>
    </submittedName>
</protein>
<evidence type="ECO:0000313" key="3">
    <source>
        <dbReference type="Proteomes" id="UP000671862"/>
    </source>
</evidence>
<dbReference type="InterPro" id="IPR039315">
    <property type="entry name" value="CheW"/>
</dbReference>
<sequence length="153" mass="17580">MELKVLTFMLESEEFAVDIMKVDRVKEYEKTTKLPNAADFVEGIINLMGEVVPVINLRKKFSLPDFEDKEKTKIIVIRFSDEKKLGFLVDDVKEVITLTEEQIEQAPEYGNTSSEYLLGIAKLENRMVLVLDVEKILLKSEKIALEQLVNVNK</sequence>
<name>A0ABX7S935_9BACT</name>
<proteinExistence type="predicted"/>
<dbReference type="RefSeq" id="WP_207567110.1">
    <property type="nucleotide sequence ID" value="NZ_CP071446.1"/>
</dbReference>
<evidence type="ECO:0000259" key="1">
    <source>
        <dbReference type="PROSITE" id="PS50851"/>
    </source>
</evidence>
<dbReference type="SMART" id="SM00260">
    <property type="entry name" value="CheW"/>
    <property type="match status" value="1"/>
</dbReference>